<sequence>MKIAMLSWETLHSIAVGGLAVHVTELAAALSRRGHQVHVFTRRQNWMSHYDCIDGVHYHRCDFAFHPDFVTEMHNLCRSFIGHLWKEEDYAGGFDIVHAHDWLTSMAGKWAKWGRGRRFVFTLHSTEYGRCGNCHHGGNSARIRHLEGEGAHYADRIIAVSNQLKWEIVSIYHQWEGKIWVIPNGISVTPFSGFIDPAAVKARYGIGPMDPTFLFCGRLTHQKGPDLLLEAIPWILKFNGNAKFIFAGDGYLRSQLESRSWQLGIRHAVRFIGHRFGADLHDLFRAVDAVVLPSRNEPFGIAVLEGWAAGKPVIATHNGSEFVWHGINGYKVYPTPESIAWGCCEIMKNFEHSRWMGQNGRKAAEESFSWDSVAALTERCYYSLF</sequence>
<reference evidence="4" key="2">
    <citation type="journal article" date="2019" name="BMC Genomics">
        <title>Complete genome sequence analysis of the thermoacidophilic verrucomicrobial methanotroph 'Candidatus Methylacidiphilum kamchatkense' strain Kam1 and comparison with its closest relatives.</title>
        <authorList>
            <person name="Kruse T."/>
            <person name="Ratnadevi C.M."/>
            <person name="Erikstad H.A."/>
            <person name="Birkeland N.K."/>
        </authorList>
    </citation>
    <scope>NUCLEOTIDE SEQUENCE</scope>
    <source>
        <strain evidence="4">Kam1</strain>
    </source>
</reference>
<reference evidence="6" key="3">
    <citation type="submission" date="2019-03" db="EMBL/GenBank/DDBJ databases">
        <title>Complete genome of Methylacidiphilum kamchatkense Kam1.</title>
        <authorList>
            <person name="Kruse T."/>
            <person name="Murarilal Ratnadevi C."/>
            <person name="Erikstad H.-A."/>
            <person name="Birkeland N.-K."/>
        </authorList>
    </citation>
    <scope>NUCLEOTIDE SEQUENCE [LARGE SCALE GENOMIC DNA]</scope>
    <source>
        <strain evidence="6">kam1</strain>
    </source>
</reference>
<dbReference type="Pfam" id="PF00534">
    <property type="entry name" value="Glycos_transf_1"/>
    <property type="match status" value="1"/>
</dbReference>
<dbReference type="InterPro" id="IPR001296">
    <property type="entry name" value="Glyco_trans_1"/>
</dbReference>
<dbReference type="Gene3D" id="3.40.50.2000">
    <property type="entry name" value="Glycogen Phosphorylase B"/>
    <property type="match status" value="2"/>
</dbReference>
<dbReference type="PANTHER" id="PTHR12526">
    <property type="entry name" value="GLYCOSYLTRANSFERASE"/>
    <property type="match status" value="1"/>
</dbReference>
<dbReference type="Proteomes" id="UP000315925">
    <property type="component" value="Chromosome"/>
</dbReference>
<evidence type="ECO:0000313" key="3">
    <source>
        <dbReference type="EMBL" id="KIE59441.1"/>
    </source>
</evidence>
<dbReference type="KEGG" id="mkc:kam1_1343"/>
<feature type="domain" description="Glycosyl transferase family 1" evidence="1">
    <location>
        <begin position="202"/>
        <end position="362"/>
    </location>
</feature>
<dbReference type="OrthoDB" id="9795068at2"/>
<dbReference type="RefSeq" id="WP_039720698.1">
    <property type="nucleotide sequence ID" value="NZ_CP037899.1"/>
</dbReference>
<feature type="domain" description="Glycosyltransferase subfamily 4-like N-terminal" evidence="2">
    <location>
        <begin position="16"/>
        <end position="187"/>
    </location>
</feature>
<evidence type="ECO:0000313" key="6">
    <source>
        <dbReference type="Proteomes" id="UP000315925"/>
    </source>
</evidence>
<reference evidence="3 5" key="1">
    <citation type="submission" date="2014-08" db="EMBL/GenBank/DDBJ databases">
        <title>Methylacidiphilum kamchatkense strain Kam1 draft genome sequence.</title>
        <authorList>
            <person name="Birkeland N.-K."/>
            <person name="Erikstad H.A."/>
        </authorList>
    </citation>
    <scope>NUCLEOTIDE SEQUENCE [LARGE SCALE GENOMIC DNA]</scope>
    <source>
        <strain evidence="3 5">Kam1</strain>
    </source>
</reference>
<organism evidence="4 6">
    <name type="scientific">Methylacidiphilum kamchatkense Kam1</name>
    <dbReference type="NCBI Taxonomy" id="1202785"/>
    <lineage>
        <taxon>Bacteria</taxon>
        <taxon>Pseudomonadati</taxon>
        <taxon>Verrucomicrobiota</taxon>
        <taxon>Methylacidiphilae</taxon>
        <taxon>Methylacidiphilales</taxon>
        <taxon>Methylacidiphilaceae</taxon>
        <taxon>Methylacidiphilum (ex Ratnadevi et al. 2023)</taxon>
    </lineage>
</organism>
<dbReference type="CDD" id="cd03801">
    <property type="entry name" value="GT4_PimA-like"/>
    <property type="match status" value="1"/>
</dbReference>
<dbReference type="GO" id="GO:0016757">
    <property type="term" value="F:glycosyltransferase activity"/>
    <property type="evidence" value="ECO:0007669"/>
    <property type="project" value="InterPro"/>
</dbReference>
<dbReference type="SUPFAM" id="SSF53756">
    <property type="entry name" value="UDP-Glycosyltransferase/glycogen phosphorylase"/>
    <property type="match status" value="1"/>
</dbReference>
<evidence type="ECO:0000259" key="1">
    <source>
        <dbReference type="Pfam" id="PF00534"/>
    </source>
</evidence>
<proteinExistence type="predicted"/>
<accession>A0A0C1RWZ3</accession>
<dbReference type="EMBL" id="JQNX01000001">
    <property type="protein sequence ID" value="KIE59441.1"/>
    <property type="molecule type" value="Genomic_DNA"/>
</dbReference>
<evidence type="ECO:0000259" key="2">
    <source>
        <dbReference type="Pfam" id="PF13439"/>
    </source>
</evidence>
<evidence type="ECO:0000313" key="4">
    <source>
        <dbReference type="EMBL" id="QDQ42568.1"/>
    </source>
</evidence>
<dbReference type="Proteomes" id="UP000031594">
    <property type="component" value="Unassembled WGS sequence"/>
</dbReference>
<name>A0A0C1RWZ3_9BACT</name>
<keyword evidence="4" id="KW-0808">Transferase</keyword>
<dbReference type="STRING" id="1202785.A946_01805"/>
<dbReference type="PANTHER" id="PTHR12526:SF625">
    <property type="entry name" value="PHOSPHATIDYLINOSITOL GLYCAN-CLASS A"/>
    <property type="match status" value="1"/>
</dbReference>
<keyword evidence="5" id="KW-1185">Reference proteome</keyword>
<dbReference type="Pfam" id="PF13439">
    <property type="entry name" value="Glyco_transf_4"/>
    <property type="match status" value="1"/>
</dbReference>
<gene>
    <name evidence="4" type="primary">rfaG</name>
    <name evidence="3" type="ORF">A946_01805</name>
    <name evidence="4" type="ORF">kam1_1343</name>
</gene>
<dbReference type="InterPro" id="IPR028098">
    <property type="entry name" value="Glyco_trans_4-like_N"/>
</dbReference>
<dbReference type="EMBL" id="CP037899">
    <property type="protein sequence ID" value="QDQ42568.1"/>
    <property type="molecule type" value="Genomic_DNA"/>
</dbReference>
<dbReference type="AlphaFoldDB" id="A0A0C1RWZ3"/>
<evidence type="ECO:0000313" key="5">
    <source>
        <dbReference type="Proteomes" id="UP000031594"/>
    </source>
</evidence>
<protein>
    <submittedName>
        <fullName evidence="3">Glycosyl transferase</fullName>
    </submittedName>
    <submittedName>
        <fullName evidence="4">Glycosyltransferase involved in cell wall biosynthesis</fullName>
    </submittedName>
</protein>